<dbReference type="PANTHER" id="PTHR42920">
    <property type="entry name" value="OS03G0707200 PROTEIN-RELATED"/>
    <property type="match status" value="1"/>
</dbReference>
<evidence type="ECO:0000313" key="9">
    <source>
        <dbReference type="Proteomes" id="UP001230978"/>
    </source>
</evidence>
<keyword evidence="5 6" id="KW-0472">Membrane</keyword>
<evidence type="ECO:0000259" key="7">
    <source>
        <dbReference type="Pfam" id="PF00892"/>
    </source>
</evidence>
<feature type="transmembrane region" description="Helical" evidence="6">
    <location>
        <begin position="155"/>
        <end position="174"/>
    </location>
</feature>
<feature type="transmembrane region" description="Helical" evidence="6">
    <location>
        <begin position="103"/>
        <end position="124"/>
    </location>
</feature>
<feature type="transmembrane region" description="Helical" evidence="6">
    <location>
        <begin position="46"/>
        <end position="65"/>
    </location>
</feature>
<dbReference type="Pfam" id="PF00892">
    <property type="entry name" value="EamA"/>
    <property type="match status" value="1"/>
</dbReference>
<dbReference type="PANTHER" id="PTHR42920:SF11">
    <property type="entry name" value="INNER MEMBRANE PROTEIN YTFF"/>
    <property type="match status" value="1"/>
</dbReference>
<evidence type="ECO:0000313" key="8">
    <source>
        <dbReference type="EMBL" id="WGV16670.1"/>
    </source>
</evidence>
<evidence type="ECO:0000256" key="6">
    <source>
        <dbReference type="SAM" id="Phobius"/>
    </source>
</evidence>
<gene>
    <name evidence="8" type="ORF">QF092_02305</name>
</gene>
<keyword evidence="9" id="KW-1185">Reference proteome</keyword>
<evidence type="ECO:0000256" key="2">
    <source>
        <dbReference type="ARBA" id="ARBA00022475"/>
    </source>
</evidence>
<dbReference type="InterPro" id="IPR037185">
    <property type="entry name" value="EmrE-like"/>
</dbReference>
<comment type="subcellular location">
    <subcellularLocation>
        <location evidence="1">Cell membrane</location>
        <topology evidence="1">Multi-pass membrane protein</topology>
    </subcellularLocation>
</comment>
<evidence type="ECO:0000256" key="3">
    <source>
        <dbReference type="ARBA" id="ARBA00022692"/>
    </source>
</evidence>
<accession>A0ABY8Q734</accession>
<reference evidence="8 9" key="1">
    <citation type="submission" date="2023-04" db="EMBL/GenBank/DDBJ databases">
        <title>YMD61, complete Genome.</title>
        <authorList>
            <person name="Zhang J."/>
        </authorList>
    </citation>
    <scope>NUCLEOTIDE SEQUENCE [LARGE SCALE GENOMIC DNA]</scope>
    <source>
        <strain evidence="8 9">YMD61</strain>
    </source>
</reference>
<dbReference type="SUPFAM" id="SSF103481">
    <property type="entry name" value="Multidrug resistance efflux transporter EmrE"/>
    <property type="match status" value="1"/>
</dbReference>
<organism evidence="8 9">
    <name type="scientific">Fuscovulum ytuae</name>
    <dbReference type="NCBI Taxonomy" id="3042299"/>
    <lineage>
        <taxon>Bacteria</taxon>
        <taxon>Pseudomonadati</taxon>
        <taxon>Pseudomonadota</taxon>
        <taxon>Alphaproteobacteria</taxon>
        <taxon>Rhodobacterales</taxon>
        <taxon>Paracoccaceae</taxon>
        <taxon>Fuscovulum</taxon>
    </lineage>
</organism>
<evidence type="ECO:0000256" key="1">
    <source>
        <dbReference type="ARBA" id="ARBA00004651"/>
    </source>
</evidence>
<keyword evidence="3 6" id="KW-0812">Transmembrane</keyword>
<proteinExistence type="predicted"/>
<name>A0ABY8Q734_9RHOB</name>
<evidence type="ECO:0000256" key="4">
    <source>
        <dbReference type="ARBA" id="ARBA00022989"/>
    </source>
</evidence>
<feature type="transmembrane region" description="Helical" evidence="6">
    <location>
        <begin position="77"/>
        <end position="97"/>
    </location>
</feature>
<dbReference type="Proteomes" id="UP001230978">
    <property type="component" value="Chromosome"/>
</dbReference>
<feature type="transmembrane region" description="Helical" evidence="6">
    <location>
        <begin position="227"/>
        <end position="247"/>
    </location>
</feature>
<dbReference type="InterPro" id="IPR000620">
    <property type="entry name" value="EamA_dom"/>
</dbReference>
<feature type="domain" description="EamA" evidence="7">
    <location>
        <begin position="13"/>
        <end position="146"/>
    </location>
</feature>
<evidence type="ECO:0000256" key="5">
    <source>
        <dbReference type="ARBA" id="ARBA00023136"/>
    </source>
</evidence>
<dbReference type="RefSeq" id="WP_281467249.1">
    <property type="nucleotide sequence ID" value="NZ_CP124535.1"/>
</dbReference>
<dbReference type="InterPro" id="IPR051258">
    <property type="entry name" value="Diverse_Substrate_Transporter"/>
</dbReference>
<feature type="transmembrane region" description="Helical" evidence="6">
    <location>
        <begin position="195"/>
        <end position="215"/>
    </location>
</feature>
<feature type="transmembrane region" description="Helical" evidence="6">
    <location>
        <begin position="254"/>
        <end position="275"/>
    </location>
</feature>
<dbReference type="EMBL" id="CP124535">
    <property type="protein sequence ID" value="WGV16670.1"/>
    <property type="molecule type" value="Genomic_DNA"/>
</dbReference>
<feature type="transmembrane region" description="Helical" evidence="6">
    <location>
        <begin position="131"/>
        <end position="149"/>
    </location>
</feature>
<feature type="transmembrane region" description="Helical" evidence="6">
    <location>
        <begin position="281"/>
        <end position="303"/>
    </location>
</feature>
<keyword evidence="2" id="KW-1003">Cell membrane</keyword>
<protein>
    <submittedName>
        <fullName evidence="8">DMT family transporter</fullName>
    </submittedName>
</protein>
<keyword evidence="4 6" id="KW-1133">Transmembrane helix</keyword>
<sequence length="309" mass="31533">MTALSPSRSPLSANLICTASMLIWAAALPAAEVLIRADPQPLPPLLLNAARMVMAAAFLLPLWWLIEGTDSLRRANWLRGTMVGSLLALGALLLVFGQTGTSAVMAAVVSSAMPLIGMILEIVFDGRKLTTGIVLGLLLSVIGGILAAGNFDGGLGFGIGALLCLGSVITFTLASRWTVTALPGLSPLGSTSLTVCGAAIAGTAFAAISLAAGFPGPNLSAFGLTEFSALALYGIGGLAISQVLWIIAVGRLGIAMSALHINLTPFYVMVFMLALGGSWSWVQALGAALVAVGVLVAQGLIPLGRRTRI</sequence>